<evidence type="ECO:0000313" key="4">
    <source>
        <dbReference type="EMBL" id="MFB9464913.1"/>
    </source>
</evidence>
<evidence type="ECO:0000256" key="1">
    <source>
        <dbReference type="ARBA" id="ARBA00022679"/>
    </source>
</evidence>
<protein>
    <submittedName>
        <fullName evidence="4">4'-phosphopantetheinyl transferase</fullName>
    </submittedName>
</protein>
<proteinExistence type="predicted"/>
<dbReference type="InterPro" id="IPR041354">
    <property type="entry name" value="4PPT_N"/>
</dbReference>
<feature type="domain" description="4'-phosphopantetheinyl transferase" evidence="2">
    <location>
        <begin position="106"/>
        <end position="186"/>
    </location>
</feature>
<dbReference type="PANTHER" id="PTHR38096">
    <property type="entry name" value="ENTEROBACTIN SYNTHASE COMPONENT D"/>
    <property type="match status" value="1"/>
</dbReference>
<dbReference type="GO" id="GO:0016740">
    <property type="term" value="F:transferase activity"/>
    <property type="evidence" value="ECO:0007669"/>
    <property type="project" value="UniProtKB-KW"/>
</dbReference>
<comment type="caution">
    <text evidence="4">The sequence shown here is derived from an EMBL/GenBank/DDBJ whole genome shotgun (WGS) entry which is preliminary data.</text>
</comment>
<keyword evidence="5" id="KW-1185">Reference proteome</keyword>
<dbReference type="InterPro" id="IPR003542">
    <property type="entry name" value="Enbac_synth_compD-like"/>
</dbReference>
<dbReference type="InterPro" id="IPR037143">
    <property type="entry name" value="4-PPantetheinyl_Trfase_dom_sf"/>
</dbReference>
<organism evidence="4 5">
    <name type="scientific">Streptomyces cinereospinus</name>
    <dbReference type="NCBI Taxonomy" id="285561"/>
    <lineage>
        <taxon>Bacteria</taxon>
        <taxon>Bacillati</taxon>
        <taxon>Actinomycetota</taxon>
        <taxon>Actinomycetes</taxon>
        <taxon>Kitasatosporales</taxon>
        <taxon>Streptomycetaceae</taxon>
        <taxon>Streptomyces</taxon>
    </lineage>
</organism>
<gene>
    <name evidence="4" type="ORF">ACFF45_19905</name>
</gene>
<evidence type="ECO:0000259" key="3">
    <source>
        <dbReference type="Pfam" id="PF17837"/>
    </source>
</evidence>
<dbReference type="SUPFAM" id="SSF56214">
    <property type="entry name" value="4'-phosphopantetheinyl transferase"/>
    <property type="match status" value="1"/>
</dbReference>
<dbReference type="RefSeq" id="WP_381347752.1">
    <property type="nucleotide sequence ID" value="NZ_JBHMCY010000037.1"/>
</dbReference>
<reference evidence="4 5" key="1">
    <citation type="submission" date="2024-09" db="EMBL/GenBank/DDBJ databases">
        <authorList>
            <person name="Sun Q."/>
            <person name="Mori K."/>
        </authorList>
    </citation>
    <scope>NUCLEOTIDE SEQUENCE [LARGE SCALE GENOMIC DNA]</scope>
    <source>
        <strain evidence="4 5">JCM 6917</strain>
    </source>
</reference>
<sequence length="215" mass="23428">MRQPLIEGLLPSYAAGAEARADVTDDVLCPEERAAVAGVSEGRRREFTTVRQCARRALTALGHAPAPLVPDGRGVSRWPDGVVGSMTHCRGYRAAVVARQHDVRALGVDAEPWRPLREGVLGTVSLPGERERLAALEASHSRLANWDRLLFCAKEAVYKAWFPDTGTGLTFRDVTVVFDPADHTFRATVLVADRRDFTGRWLARDGLLVAVAFGG</sequence>
<name>A0ABV5N3S2_9ACTN</name>
<evidence type="ECO:0000259" key="2">
    <source>
        <dbReference type="Pfam" id="PF01648"/>
    </source>
</evidence>
<keyword evidence="1 4" id="KW-0808">Transferase</keyword>
<dbReference type="PRINTS" id="PR01399">
    <property type="entry name" value="ENTSNTHTASED"/>
</dbReference>
<dbReference type="PANTHER" id="PTHR38096:SF1">
    <property type="entry name" value="ENTEROBACTIN SYNTHASE COMPONENT D"/>
    <property type="match status" value="1"/>
</dbReference>
<accession>A0ABV5N3S2</accession>
<dbReference type="Pfam" id="PF01648">
    <property type="entry name" value="ACPS"/>
    <property type="match status" value="1"/>
</dbReference>
<dbReference type="Pfam" id="PF17837">
    <property type="entry name" value="4PPT_N"/>
    <property type="match status" value="1"/>
</dbReference>
<evidence type="ECO:0000313" key="5">
    <source>
        <dbReference type="Proteomes" id="UP001589709"/>
    </source>
</evidence>
<dbReference type="InterPro" id="IPR008278">
    <property type="entry name" value="4-PPantetheinyl_Trfase_dom"/>
</dbReference>
<dbReference type="Proteomes" id="UP001589709">
    <property type="component" value="Unassembled WGS sequence"/>
</dbReference>
<dbReference type="Gene3D" id="3.90.470.20">
    <property type="entry name" value="4'-phosphopantetheinyl transferase domain"/>
    <property type="match status" value="1"/>
</dbReference>
<dbReference type="EMBL" id="JBHMCY010000037">
    <property type="protein sequence ID" value="MFB9464913.1"/>
    <property type="molecule type" value="Genomic_DNA"/>
</dbReference>
<feature type="domain" description="4'-phosphopantetheinyl transferase N-terminal" evidence="3">
    <location>
        <begin position="31"/>
        <end position="98"/>
    </location>
</feature>